<feature type="compositionally biased region" description="Basic and acidic residues" evidence="4">
    <location>
        <begin position="300"/>
        <end position="315"/>
    </location>
</feature>
<keyword evidence="6" id="KW-1185">Reference proteome</keyword>
<feature type="compositionally biased region" description="Polar residues" evidence="4">
    <location>
        <begin position="179"/>
        <end position="196"/>
    </location>
</feature>
<evidence type="ECO:0000256" key="4">
    <source>
        <dbReference type="SAM" id="MobiDB-lite"/>
    </source>
</evidence>
<dbReference type="PANTHER" id="PTHR10343:SF84">
    <property type="entry name" value="5'-AMP-ACTIVATED PROTEIN KINASE SUBUNIT BETA-1"/>
    <property type="match status" value="1"/>
</dbReference>
<proteinExistence type="inferred from homology"/>
<feature type="compositionally biased region" description="Basic and acidic residues" evidence="4">
    <location>
        <begin position="254"/>
        <end position="277"/>
    </location>
</feature>
<dbReference type="CDD" id="cd02859">
    <property type="entry name" value="E_set_AMPKbeta_like_N"/>
    <property type="match status" value="1"/>
</dbReference>
<dbReference type="PANTHER" id="PTHR10343">
    <property type="entry name" value="5'-AMP-ACTIVATED PROTEIN KINASE , BETA SUBUNIT"/>
    <property type="match status" value="1"/>
</dbReference>
<reference evidence="7" key="1">
    <citation type="submission" date="2025-08" db="UniProtKB">
        <authorList>
            <consortium name="RefSeq"/>
        </authorList>
    </citation>
    <scope>IDENTIFICATION</scope>
    <source>
        <tissue evidence="7">Muscle</tissue>
    </source>
</reference>
<dbReference type="RefSeq" id="XP_013785895.1">
    <property type="nucleotide sequence ID" value="XM_013930441.2"/>
</dbReference>
<feature type="region of interest" description="Disordered" evidence="4">
    <location>
        <begin position="171"/>
        <end position="227"/>
    </location>
</feature>
<evidence type="ECO:0000256" key="2">
    <source>
        <dbReference type="ARBA" id="ARBA00025180"/>
    </source>
</evidence>
<feature type="compositionally biased region" description="Polar residues" evidence="4">
    <location>
        <begin position="239"/>
        <end position="250"/>
    </location>
</feature>
<dbReference type="InterPro" id="IPR014756">
    <property type="entry name" value="Ig_E-set"/>
</dbReference>
<comment type="function">
    <text evidence="2">Non-catalytic subunit of AMP-activated protein kinase (AMPK), an energy sensor protein kinase that plays a key role in regulating cellular energy metabolism. In response to reduction of intracellular ATP levels, AMPK activates energy-producing pathways and inhibits energy-consuming processes: inhibits protein, carbohydrate and lipid biosynthesis, as well as cell growth and proliferation. AMPK acts via direct phosphorylation of metabolic enzymes, and by longer-term effects via phosphorylation of transcription regulators. Also acts as a regulator of cellular polarity by remodeling the actin cytoskeleton; probably by indirectly activating myosin. Beta non-catalytic subunit acts as a scaffold on which the AMPK complex assembles, via its C-terminus that bridges alpha (PRKAA1 or PRKAA2) and gamma subunits (PRKAG1, PRKAG2 or PRKAG3).</text>
</comment>
<evidence type="ECO:0000259" key="5">
    <source>
        <dbReference type="Pfam" id="PF16561"/>
    </source>
</evidence>
<organism evidence="6 7">
    <name type="scientific">Limulus polyphemus</name>
    <name type="common">Atlantic horseshoe crab</name>
    <dbReference type="NCBI Taxonomy" id="6850"/>
    <lineage>
        <taxon>Eukaryota</taxon>
        <taxon>Metazoa</taxon>
        <taxon>Ecdysozoa</taxon>
        <taxon>Arthropoda</taxon>
        <taxon>Chelicerata</taxon>
        <taxon>Merostomata</taxon>
        <taxon>Xiphosura</taxon>
        <taxon>Limulidae</taxon>
        <taxon>Limulus</taxon>
    </lineage>
</organism>
<dbReference type="InterPro" id="IPR050827">
    <property type="entry name" value="CRP1_MDG1_kinase"/>
</dbReference>
<feature type="compositionally biased region" description="Basic and acidic residues" evidence="4">
    <location>
        <begin position="209"/>
        <end position="227"/>
    </location>
</feature>
<dbReference type="InterPro" id="IPR013783">
    <property type="entry name" value="Ig-like_fold"/>
</dbReference>
<sequence>MGLRGSRQKAEITAPPNPEKDRKVKRRKSKKDAAAANGGVGTEGAQNNAEECTKPEEVKPSDAAVEESHEGHEKDTEKTESSDDKKDVESSEKLTEQPSVPVPEASESQIRSDNLEESSVKTEQFETTEPATVDENVPEKTEQALESSASIEDKECEKPVVEVTVKLVSSTDELDVSTDKNVTASEEVPSATSGTTEALKESVVNSSDKSVEDISTVKERNEDLEKPYIEEAAKEAYQTLENVPVSQDNIEVTEESKEEKSTKVDDLEKNEITKENKEEEIEENPPGESCEEINIIVEQVDEKPAEEPREDEKQSTDVSISEKNVDGKDVEKEQMEESSTLEEKETCEHKTEENGKIESEKPQSEIEIKEAHQEQISEPNVENDAENQPDSGKPACDKESEVVIKTTLPVVFTWEQEGKEVGVSGTFNKWSDPWALSENEGKFSLTRDLPEGDYLFKFVVDGNWIVDVNQPTIHSEEHGQVNIMNVQPSIVQE</sequence>
<gene>
    <name evidence="7" type="primary">LOC106469920</name>
</gene>
<evidence type="ECO:0000313" key="6">
    <source>
        <dbReference type="Proteomes" id="UP000694941"/>
    </source>
</evidence>
<feature type="region of interest" description="Disordered" evidence="4">
    <location>
        <begin position="239"/>
        <end position="398"/>
    </location>
</feature>
<dbReference type="Pfam" id="PF16561">
    <property type="entry name" value="AMPK1_CBM"/>
    <property type="match status" value="1"/>
</dbReference>
<evidence type="ECO:0000313" key="7">
    <source>
        <dbReference type="RefSeq" id="XP_013785895.1"/>
    </source>
</evidence>
<comment type="similarity">
    <text evidence="1">Belongs to the 5'-AMP-activated protein kinase beta subunit family.</text>
</comment>
<feature type="compositionally biased region" description="Basic and acidic residues" evidence="4">
    <location>
        <begin position="323"/>
        <end position="375"/>
    </location>
</feature>
<dbReference type="InterPro" id="IPR032640">
    <property type="entry name" value="AMPK1_CBM"/>
</dbReference>
<feature type="region of interest" description="Disordered" evidence="4">
    <location>
        <begin position="1"/>
        <end position="156"/>
    </location>
</feature>
<dbReference type="SUPFAM" id="SSF81296">
    <property type="entry name" value="E set domains"/>
    <property type="match status" value="1"/>
</dbReference>
<feature type="compositionally biased region" description="Acidic residues" evidence="4">
    <location>
        <begin position="278"/>
        <end position="291"/>
    </location>
</feature>
<evidence type="ECO:0000256" key="1">
    <source>
        <dbReference type="ARBA" id="ARBA00010926"/>
    </source>
</evidence>
<protein>
    <recommendedName>
        <fullName evidence="3">5'-AMP-activated protein kinase subunit beta-1</fullName>
    </recommendedName>
</protein>
<feature type="compositionally biased region" description="Basic and acidic residues" evidence="4">
    <location>
        <begin position="51"/>
        <end position="95"/>
    </location>
</feature>
<name>A0ABM1BP31_LIMPO</name>
<evidence type="ECO:0000256" key="3">
    <source>
        <dbReference type="ARBA" id="ARBA00040010"/>
    </source>
</evidence>
<dbReference type="Gene3D" id="2.60.40.10">
    <property type="entry name" value="Immunoglobulins"/>
    <property type="match status" value="1"/>
</dbReference>
<dbReference type="Proteomes" id="UP000694941">
    <property type="component" value="Unplaced"/>
</dbReference>
<accession>A0ABM1BP31</accession>
<dbReference type="GeneID" id="106469920"/>
<feature type="domain" description="AMP-activated protein kinase glycogen-binding" evidence="5">
    <location>
        <begin position="409"/>
        <end position="489"/>
    </location>
</feature>